<protein>
    <submittedName>
        <fullName evidence="2">Uncharacterized protein</fullName>
    </submittedName>
</protein>
<sequence>MKDTGSDCSEWRYVDVPKQLERTDIHVTVVEVMREEPEQQHGCKLLVKLSTGEQGWLHDSQMSWYPSSRDAFDEWYQRMESINKRIKLLTDGSKKKKAKRRASEEEADGAWPKRPKRPKRPSRKALSTRVCEQKDPSGSSEDSSEVNGCADGLEEAEADATDHSLDAMKAPSGSESSGDANGWADELEEAEEDATDHQIEAEDSPSGSESSGDANGAADELEEAEEDATDHSLDSMDSPSGSESSSDANAAADELEEAKEDAQEHQVSEAVDSPSTAVGEGVDQDEPTDQFASSLGPADREDGDEDMEFHHAEATETEGTAMHLHCYLWLP</sequence>
<gene>
    <name evidence="2" type="ORF">AB1Y20_023545</name>
</gene>
<feature type="compositionally biased region" description="Basic residues" evidence="1">
    <location>
        <begin position="113"/>
        <end position="123"/>
    </location>
</feature>
<feature type="compositionally biased region" description="Acidic residues" evidence="1">
    <location>
        <begin position="219"/>
        <end position="228"/>
    </location>
</feature>
<dbReference type="AlphaFoldDB" id="A0AB34JEJ8"/>
<feature type="compositionally biased region" description="Low complexity" evidence="1">
    <location>
        <begin position="204"/>
        <end position="218"/>
    </location>
</feature>
<keyword evidence="3" id="KW-1185">Reference proteome</keyword>
<evidence type="ECO:0000313" key="3">
    <source>
        <dbReference type="Proteomes" id="UP001515480"/>
    </source>
</evidence>
<dbReference type="EMBL" id="JBGBPQ010000009">
    <property type="protein sequence ID" value="KAL1520070.1"/>
    <property type="molecule type" value="Genomic_DNA"/>
</dbReference>
<organism evidence="2 3">
    <name type="scientific">Prymnesium parvum</name>
    <name type="common">Toxic golden alga</name>
    <dbReference type="NCBI Taxonomy" id="97485"/>
    <lineage>
        <taxon>Eukaryota</taxon>
        <taxon>Haptista</taxon>
        <taxon>Haptophyta</taxon>
        <taxon>Prymnesiophyceae</taxon>
        <taxon>Prymnesiales</taxon>
        <taxon>Prymnesiaceae</taxon>
        <taxon>Prymnesium</taxon>
    </lineage>
</organism>
<feature type="region of interest" description="Disordered" evidence="1">
    <location>
        <begin position="90"/>
        <end position="321"/>
    </location>
</feature>
<accession>A0AB34JEJ8</accession>
<feature type="compositionally biased region" description="Low complexity" evidence="1">
    <location>
        <begin position="235"/>
        <end position="252"/>
    </location>
</feature>
<feature type="compositionally biased region" description="Acidic residues" evidence="1">
    <location>
        <begin position="185"/>
        <end position="194"/>
    </location>
</feature>
<reference evidence="2 3" key="1">
    <citation type="journal article" date="2024" name="Science">
        <title>Giant polyketide synthase enzymes in the biosynthesis of giant marine polyether toxins.</title>
        <authorList>
            <person name="Fallon T.R."/>
            <person name="Shende V.V."/>
            <person name="Wierzbicki I.H."/>
            <person name="Pendleton A.L."/>
            <person name="Watervoot N.F."/>
            <person name="Auber R.P."/>
            <person name="Gonzalez D.J."/>
            <person name="Wisecaver J.H."/>
            <person name="Moore B.S."/>
        </authorList>
    </citation>
    <scope>NUCLEOTIDE SEQUENCE [LARGE SCALE GENOMIC DNA]</scope>
    <source>
        <strain evidence="2 3">12B1</strain>
    </source>
</reference>
<evidence type="ECO:0000313" key="2">
    <source>
        <dbReference type="EMBL" id="KAL1520070.1"/>
    </source>
</evidence>
<comment type="caution">
    <text evidence="2">The sequence shown here is derived from an EMBL/GenBank/DDBJ whole genome shotgun (WGS) entry which is preliminary data.</text>
</comment>
<dbReference type="Proteomes" id="UP001515480">
    <property type="component" value="Unassembled WGS sequence"/>
</dbReference>
<name>A0AB34JEJ8_PRYPA</name>
<proteinExistence type="predicted"/>
<evidence type="ECO:0000256" key="1">
    <source>
        <dbReference type="SAM" id="MobiDB-lite"/>
    </source>
</evidence>